<dbReference type="PANTHER" id="PTHR12029:SF11">
    <property type="entry name" value="METHYLTRANSFERASE TARBP1-RELATED"/>
    <property type="match status" value="1"/>
</dbReference>
<sequence length="162" mass="18095">MAINDNIATVSLINSLCNSFRQVPPAAVPAVLDCVLASTGLSPSSLFAALIDNSPDIDKDEKNGDNLDFDQCNYLASFVSALCHLLKKLGSDHNALKVFIWRSFLPMVNALHSFNRELLNQVVETFVYIVVETNNWMVVQADLVPFLLRSLYHSLVYFKMKN</sequence>
<evidence type="ECO:0000313" key="2">
    <source>
        <dbReference type="Proteomes" id="UP000525078"/>
    </source>
</evidence>
<organism evidence="1 2">
    <name type="scientific">Cannabis sativa</name>
    <name type="common">Hemp</name>
    <name type="synonym">Marijuana</name>
    <dbReference type="NCBI Taxonomy" id="3483"/>
    <lineage>
        <taxon>Eukaryota</taxon>
        <taxon>Viridiplantae</taxon>
        <taxon>Streptophyta</taxon>
        <taxon>Embryophyta</taxon>
        <taxon>Tracheophyta</taxon>
        <taxon>Spermatophyta</taxon>
        <taxon>Magnoliopsida</taxon>
        <taxon>eudicotyledons</taxon>
        <taxon>Gunneridae</taxon>
        <taxon>Pentapetalae</taxon>
        <taxon>rosids</taxon>
        <taxon>fabids</taxon>
        <taxon>Rosales</taxon>
        <taxon>Cannabaceae</taxon>
        <taxon>Cannabis</taxon>
    </lineage>
</organism>
<comment type="caution">
    <text evidence="1">The sequence shown here is derived from an EMBL/GenBank/DDBJ whole genome shotgun (WGS) entry which is preliminary data.</text>
</comment>
<reference evidence="1 2" key="1">
    <citation type="journal article" date="2020" name="bioRxiv">
        <title>Sequence and annotation of 42 cannabis genomes reveals extensive copy number variation in cannabinoid synthesis and pathogen resistance genes.</title>
        <authorList>
            <person name="Mckernan K.J."/>
            <person name="Helbert Y."/>
            <person name="Kane L.T."/>
            <person name="Ebling H."/>
            <person name="Zhang L."/>
            <person name="Liu B."/>
            <person name="Eaton Z."/>
            <person name="Mclaughlin S."/>
            <person name="Kingan S."/>
            <person name="Baybayan P."/>
            <person name="Concepcion G."/>
            <person name="Jordan M."/>
            <person name="Riva A."/>
            <person name="Barbazuk W."/>
            <person name="Harkins T."/>
        </authorList>
    </citation>
    <scope>NUCLEOTIDE SEQUENCE [LARGE SCALE GENOMIC DNA]</scope>
    <source>
        <strain evidence="2">cv. Jamaican Lion 4</strain>
        <tissue evidence="1">Leaf</tissue>
    </source>
</reference>
<accession>A0A7J6EVR0</accession>
<dbReference type="InterPro" id="IPR045330">
    <property type="entry name" value="TRM3/TARBP1"/>
</dbReference>
<dbReference type="PANTHER" id="PTHR12029">
    <property type="entry name" value="RNA METHYLTRANSFERASE"/>
    <property type="match status" value="1"/>
</dbReference>
<dbReference type="AlphaFoldDB" id="A0A7J6EVR0"/>
<proteinExistence type="predicted"/>
<gene>
    <name evidence="1" type="ORF">F8388_011350</name>
</gene>
<name>A0A7J6EVR0_CANSA</name>
<protein>
    <submittedName>
        <fullName evidence="1">Uncharacterized protein</fullName>
    </submittedName>
</protein>
<dbReference type="GO" id="GO:0030488">
    <property type="term" value="P:tRNA methylation"/>
    <property type="evidence" value="ECO:0007669"/>
    <property type="project" value="TreeGrafter"/>
</dbReference>
<evidence type="ECO:0000313" key="1">
    <source>
        <dbReference type="EMBL" id="KAF4362523.1"/>
    </source>
</evidence>
<dbReference type="EMBL" id="JAATIP010000182">
    <property type="protein sequence ID" value="KAF4362523.1"/>
    <property type="molecule type" value="Genomic_DNA"/>
</dbReference>
<dbReference type="GO" id="GO:0016423">
    <property type="term" value="F:tRNA (guanine) methyltransferase activity"/>
    <property type="evidence" value="ECO:0007669"/>
    <property type="project" value="TreeGrafter"/>
</dbReference>
<dbReference type="Proteomes" id="UP000525078">
    <property type="component" value="Unassembled WGS sequence"/>
</dbReference>